<keyword evidence="2" id="KW-1003">Cell membrane</keyword>
<evidence type="ECO:0000256" key="5">
    <source>
        <dbReference type="ARBA" id="ARBA00023136"/>
    </source>
</evidence>
<evidence type="ECO:0000313" key="8">
    <source>
        <dbReference type="EMBL" id="MDN0069915.1"/>
    </source>
</evidence>
<evidence type="ECO:0000256" key="1">
    <source>
        <dbReference type="ARBA" id="ARBA00004651"/>
    </source>
</evidence>
<keyword evidence="4 6" id="KW-1133">Transmembrane helix</keyword>
<dbReference type="Gene3D" id="1.20.1250.20">
    <property type="entry name" value="MFS general substrate transporter like domains"/>
    <property type="match status" value="1"/>
</dbReference>
<organism evidence="8 9">
    <name type="scientific">Collinsella ihumii</name>
    <dbReference type="NCBI Taxonomy" id="1720204"/>
    <lineage>
        <taxon>Bacteria</taxon>
        <taxon>Bacillati</taxon>
        <taxon>Actinomycetota</taxon>
        <taxon>Coriobacteriia</taxon>
        <taxon>Coriobacteriales</taxon>
        <taxon>Coriobacteriaceae</taxon>
        <taxon>Collinsella</taxon>
    </lineage>
</organism>
<dbReference type="SUPFAM" id="SSF103473">
    <property type="entry name" value="MFS general substrate transporter"/>
    <property type="match status" value="1"/>
</dbReference>
<dbReference type="InterPro" id="IPR036259">
    <property type="entry name" value="MFS_trans_sf"/>
</dbReference>
<dbReference type="AlphaFoldDB" id="A0AAW7K2J0"/>
<dbReference type="Proteomes" id="UP001168505">
    <property type="component" value="Unassembled WGS sequence"/>
</dbReference>
<proteinExistence type="predicted"/>
<evidence type="ECO:0000256" key="2">
    <source>
        <dbReference type="ARBA" id="ARBA00022475"/>
    </source>
</evidence>
<dbReference type="PANTHER" id="PTHR43124">
    <property type="entry name" value="PURINE EFFLUX PUMP PBUE"/>
    <property type="match status" value="1"/>
</dbReference>
<protein>
    <submittedName>
        <fullName evidence="8">MFS transporter</fullName>
    </submittedName>
</protein>
<evidence type="ECO:0000256" key="6">
    <source>
        <dbReference type="SAM" id="Phobius"/>
    </source>
</evidence>
<evidence type="ECO:0000259" key="7">
    <source>
        <dbReference type="PROSITE" id="PS50850"/>
    </source>
</evidence>
<dbReference type="Pfam" id="PF07690">
    <property type="entry name" value="MFS_1"/>
    <property type="match status" value="1"/>
</dbReference>
<evidence type="ECO:0000313" key="9">
    <source>
        <dbReference type="Proteomes" id="UP001168505"/>
    </source>
</evidence>
<evidence type="ECO:0000256" key="3">
    <source>
        <dbReference type="ARBA" id="ARBA00022692"/>
    </source>
</evidence>
<evidence type="ECO:0000256" key="4">
    <source>
        <dbReference type="ARBA" id="ARBA00022989"/>
    </source>
</evidence>
<feature type="transmembrane region" description="Helical" evidence="6">
    <location>
        <begin position="299"/>
        <end position="317"/>
    </location>
</feature>
<dbReference type="RefSeq" id="WP_289827500.1">
    <property type="nucleotide sequence ID" value="NZ_JAUEIR010000008.1"/>
</dbReference>
<feature type="transmembrane region" description="Helical" evidence="6">
    <location>
        <begin position="356"/>
        <end position="374"/>
    </location>
</feature>
<feature type="transmembrane region" description="Helical" evidence="6">
    <location>
        <begin position="323"/>
        <end position="344"/>
    </location>
</feature>
<keyword evidence="3 6" id="KW-0812">Transmembrane</keyword>
<dbReference type="PANTHER" id="PTHR43124:SF3">
    <property type="entry name" value="CHLORAMPHENICOL EFFLUX PUMP RV0191"/>
    <property type="match status" value="1"/>
</dbReference>
<feature type="transmembrane region" description="Helical" evidence="6">
    <location>
        <begin position="380"/>
        <end position="400"/>
    </location>
</feature>
<comment type="caution">
    <text evidence="8">The sequence shown here is derived from an EMBL/GenBank/DDBJ whole genome shotgun (WGS) entry which is preliminary data.</text>
</comment>
<reference evidence="8" key="1">
    <citation type="submission" date="2023-06" db="EMBL/GenBank/DDBJ databases">
        <authorList>
            <person name="Zeman M."/>
            <person name="Kubasova T."/>
            <person name="Jahodarova E."/>
            <person name="Nykrynova M."/>
            <person name="Rychlik I."/>
        </authorList>
    </citation>
    <scope>NUCLEOTIDE SEQUENCE</scope>
    <source>
        <strain evidence="8">15_COKtk</strain>
    </source>
</reference>
<feature type="transmembrane region" description="Helical" evidence="6">
    <location>
        <begin position="236"/>
        <end position="258"/>
    </location>
</feature>
<feature type="transmembrane region" description="Helical" evidence="6">
    <location>
        <begin position="270"/>
        <end position="292"/>
    </location>
</feature>
<accession>A0AAW7K2J0</accession>
<feature type="transmembrane region" description="Helical" evidence="6">
    <location>
        <begin position="45"/>
        <end position="66"/>
    </location>
</feature>
<sequence length="410" mass="41124">MLEQEDGESGSGRLSARQLRIVATLGFCGLVSAADNWFVSPALPAIAQTTAVAPAAAAVVLTAYLVPYGALQPVCGALGDTVGRLKLLRIIVLGLCVGTLLCAAVPSLPALVLARILTGCFAAGIISVSQAFVGDVVGQRNRAGAVGILMGITFTGQGLSAGLGGILTDAVGWRAAFVSFGLLAALAWLLLFTLREPAPRHRDGIEAAAHAGVRERPVLGFMWAALRLFFGPHRAVFLLACTTGVLFLGVYGLMGTFLNEACGLSSTQSGLVMMMYGVFCLVGGACSGALGARKGLPGVIAVGEASGIAAAVLLAASAVTASWVPALGAAGCLGLGYILVQPTLVTLSMDADPGQAGLCTGLIGFGVFVGGGIGSAVGSMVLAAGGYPVLWGVAALALLAQRLVSSRVLS</sequence>
<feature type="transmembrane region" description="Helical" evidence="6">
    <location>
        <begin position="21"/>
        <end position="39"/>
    </location>
</feature>
<feature type="transmembrane region" description="Helical" evidence="6">
    <location>
        <begin position="112"/>
        <end position="133"/>
    </location>
</feature>
<dbReference type="GO" id="GO:0005886">
    <property type="term" value="C:plasma membrane"/>
    <property type="evidence" value="ECO:0007669"/>
    <property type="project" value="UniProtKB-SubCell"/>
</dbReference>
<feature type="transmembrane region" description="Helical" evidence="6">
    <location>
        <begin position="173"/>
        <end position="192"/>
    </location>
</feature>
<feature type="transmembrane region" description="Helical" evidence="6">
    <location>
        <begin position="145"/>
        <end position="167"/>
    </location>
</feature>
<reference evidence="8" key="2">
    <citation type="submission" date="2023-08" db="EMBL/GenBank/DDBJ databases">
        <title>Identification and characterization of horizontal gene transfer across gut microbiota members of farm animals based on homology search.</title>
        <authorList>
            <person name="Schwarzerova J."/>
            <person name="Nykrynova M."/>
            <person name="Jureckova K."/>
            <person name="Cejkova D."/>
            <person name="Rychlik I."/>
        </authorList>
    </citation>
    <scope>NUCLEOTIDE SEQUENCE</scope>
    <source>
        <strain evidence="8">15_COKtk</strain>
    </source>
</reference>
<dbReference type="InterPro" id="IPR050189">
    <property type="entry name" value="MFS_Efflux_Transporters"/>
</dbReference>
<dbReference type="EMBL" id="JAUEIR010000008">
    <property type="protein sequence ID" value="MDN0069915.1"/>
    <property type="molecule type" value="Genomic_DNA"/>
</dbReference>
<dbReference type="InterPro" id="IPR011701">
    <property type="entry name" value="MFS"/>
</dbReference>
<comment type="subcellular location">
    <subcellularLocation>
        <location evidence="1">Cell membrane</location>
        <topology evidence="1">Multi-pass membrane protein</topology>
    </subcellularLocation>
</comment>
<name>A0AAW7K2J0_9ACTN</name>
<dbReference type="PROSITE" id="PS50850">
    <property type="entry name" value="MFS"/>
    <property type="match status" value="1"/>
</dbReference>
<keyword evidence="5 6" id="KW-0472">Membrane</keyword>
<feature type="domain" description="Major facilitator superfamily (MFS) profile" evidence="7">
    <location>
        <begin position="21"/>
        <end position="410"/>
    </location>
</feature>
<dbReference type="InterPro" id="IPR020846">
    <property type="entry name" value="MFS_dom"/>
</dbReference>
<gene>
    <name evidence="8" type="ORF">QVN40_09435</name>
</gene>
<feature type="transmembrane region" description="Helical" evidence="6">
    <location>
        <begin position="87"/>
        <end position="106"/>
    </location>
</feature>
<dbReference type="GO" id="GO:0022857">
    <property type="term" value="F:transmembrane transporter activity"/>
    <property type="evidence" value="ECO:0007669"/>
    <property type="project" value="InterPro"/>
</dbReference>